<evidence type="ECO:0000313" key="9">
    <source>
        <dbReference type="Proteomes" id="UP000176633"/>
    </source>
</evidence>
<dbReference type="InterPro" id="IPR036227">
    <property type="entry name" value="Ribosomal_uL15/eL18_sf"/>
</dbReference>
<evidence type="ECO:0000256" key="4">
    <source>
        <dbReference type="HAMAP-Rule" id="MF_01341"/>
    </source>
</evidence>
<accession>A0A1F6C418</accession>
<comment type="function">
    <text evidence="4">Binds to the 23S rRNA.</text>
</comment>
<dbReference type="InterPro" id="IPR001196">
    <property type="entry name" value="Ribosomal_uL15_CS"/>
</dbReference>
<reference evidence="8 9" key="1">
    <citation type="journal article" date="2016" name="Nat. Commun.">
        <title>Thousands of microbial genomes shed light on interconnected biogeochemical processes in an aquifer system.</title>
        <authorList>
            <person name="Anantharaman K."/>
            <person name="Brown C.T."/>
            <person name="Hug L.A."/>
            <person name="Sharon I."/>
            <person name="Castelle C.J."/>
            <person name="Probst A.J."/>
            <person name="Thomas B.C."/>
            <person name="Singh A."/>
            <person name="Wilkins M.J."/>
            <person name="Karaoz U."/>
            <person name="Brodie E.L."/>
            <person name="Williams K.H."/>
            <person name="Hubbard S.S."/>
            <person name="Banfield J.F."/>
        </authorList>
    </citation>
    <scope>NUCLEOTIDE SEQUENCE [LARGE SCALE GENOMIC DNA]</scope>
</reference>
<dbReference type="AlphaFoldDB" id="A0A1F6C418"/>
<keyword evidence="4" id="KW-0694">RNA-binding</keyword>
<feature type="region of interest" description="Disordered" evidence="6">
    <location>
        <begin position="1"/>
        <end position="45"/>
    </location>
</feature>
<name>A0A1F6C418_9BACT</name>
<evidence type="ECO:0000256" key="2">
    <source>
        <dbReference type="ARBA" id="ARBA00022980"/>
    </source>
</evidence>
<evidence type="ECO:0000256" key="3">
    <source>
        <dbReference type="ARBA" id="ARBA00023274"/>
    </source>
</evidence>
<dbReference type="SUPFAM" id="SSF52080">
    <property type="entry name" value="Ribosomal proteins L15p and L18e"/>
    <property type="match status" value="1"/>
</dbReference>
<dbReference type="HAMAP" id="MF_01341">
    <property type="entry name" value="Ribosomal_uL15"/>
    <property type="match status" value="1"/>
</dbReference>
<dbReference type="GO" id="GO:0015934">
    <property type="term" value="C:large ribosomal subunit"/>
    <property type="evidence" value="ECO:0007669"/>
    <property type="project" value="InterPro"/>
</dbReference>
<dbReference type="InterPro" id="IPR021131">
    <property type="entry name" value="Ribosomal_uL15/eL18"/>
</dbReference>
<evidence type="ECO:0000256" key="1">
    <source>
        <dbReference type="ARBA" id="ARBA00007320"/>
    </source>
</evidence>
<evidence type="ECO:0000256" key="6">
    <source>
        <dbReference type="SAM" id="MobiDB-lite"/>
    </source>
</evidence>
<dbReference type="PANTHER" id="PTHR12934:SF11">
    <property type="entry name" value="LARGE RIBOSOMAL SUBUNIT PROTEIN UL15M"/>
    <property type="match status" value="1"/>
</dbReference>
<sequence length="156" mass="17596">MQLHQLQPIHGFKNKKRIARGGKRGTYSGRGQKGQKSRAGAKIRPAERDLIIRIPKRRGFKNKPLGPKPLIINMGELEKQFENKQVIDKKNLREKGFIKTLGQRVKILSGGELKKTLKIKGLEVSRKAEEKIKAAGGSVEKISPYGRPPEGRENRK</sequence>
<evidence type="ECO:0000259" key="7">
    <source>
        <dbReference type="Pfam" id="PF00828"/>
    </source>
</evidence>
<dbReference type="NCBIfam" id="TIGR01071">
    <property type="entry name" value="rplO_bact"/>
    <property type="match status" value="1"/>
</dbReference>
<dbReference type="InterPro" id="IPR030878">
    <property type="entry name" value="Ribosomal_uL15"/>
</dbReference>
<dbReference type="InterPro" id="IPR005749">
    <property type="entry name" value="Ribosomal_uL15_bac-type"/>
</dbReference>
<dbReference type="PANTHER" id="PTHR12934">
    <property type="entry name" value="50S RIBOSOMAL PROTEIN L15"/>
    <property type="match status" value="1"/>
</dbReference>
<keyword evidence="4" id="KW-0699">rRNA-binding</keyword>
<protein>
    <recommendedName>
        <fullName evidence="4">Large ribosomal subunit protein uL15</fullName>
    </recommendedName>
</protein>
<comment type="subunit">
    <text evidence="4">Part of the 50S ribosomal subunit.</text>
</comment>
<comment type="similarity">
    <text evidence="1 4 5">Belongs to the universal ribosomal protein uL15 family.</text>
</comment>
<evidence type="ECO:0000256" key="5">
    <source>
        <dbReference type="RuleBase" id="RU003888"/>
    </source>
</evidence>
<dbReference type="GO" id="GO:0006412">
    <property type="term" value="P:translation"/>
    <property type="evidence" value="ECO:0007669"/>
    <property type="project" value="UniProtKB-UniRule"/>
</dbReference>
<dbReference type="EMBL" id="MFKM01000001">
    <property type="protein sequence ID" value="OGG43956.1"/>
    <property type="molecule type" value="Genomic_DNA"/>
</dbReference>
<feature type="compositionally biased region" description="Basic residues" evidence="6">
    <location>
        <begin position="12"/>
        <end position="23"/>
    </location>
</feature>
<organism evidence="8 9">
    <name type="scientific">Candidatus Jorgensenbacteria bacterium RIFCSPLOWO2_12_FULL_42_11</name>
    <dbReference type="NCBI Taxonomy" id="1798473"/>
    <lineage>
        <taxon>Bacteria</taxon>
        <taxon>Candidatus Joergenseniibacteriota</taxon>
    </lineage>
</organism>
<feature type="region of interest" description="Disordered" evidence="6">
    <location>
        <begin position="130"/>
        <end position="156"/>
    </location>
</feature>
<keyword evidence="3 4" id="KW-0687">Ribonucleoprotein</keyword>
<dbReference type="STRING" id="1798473.A3G50_00045"/>
<proteinExistence type="inferred from homology"/>
<feature type="domain" description="Large ribosomal subunit protein uL15/eL18" evidence="7">
    <location>
        <begin position="71"/>
        <end position="140"/>
    </location>
</feature>
<keyword evidence="2 4" id="KW-0689">Ribosomal protein</keyword>
<dbReference type="GO" id="GO:0019843">
    <property type="term" value="F:rRNA binding"/>
    <property type="evidence" value="ECO:0007669"/>
    <property type="project" value="UniProtKB-UniRule"/>
</dbReference>
<evidence type="ECO:0000313" key="8">
    <source>
        <dbReference type="EMBL" id="OGG43956.1"/>
    </source>
</evidence>
<dbReference type="Gene3D" id="3.100.10.10">
    <property type="match status" value="1"/>
</dbReference>
<dbReference type="Pfam" id="PF00828">
    <property type="entry name" value="Ribosomal_L27A"/>
    <property type="match status" value="1"/>
</dbReference>
<dbReference type="Proteomes" id="UP000176633">
    <property type="component" value="Unassembled WGS sequence"/>
</dbReference>
<dbReference type="GO" id="GO:0003735">
    <property type="term" value="F:structural constituent of ribosome"/>
    <property type="evidence" value="ECO:0007669"/>
    <property type="project" value="InterPro"/>
</dbReference>
<comment type="caution">
    <text evidence="8">The sequence shown here is derived from an EMBL/GenBank/DDBJ whole genome shotgun (WGS) entry which is preliminary data.</text>
</comment>
<gene>
    <name evidence="4" type="primary">rplO</name>
    <name evidence="8" type="ORF">A3G50_00045</name>
</gene>
<dbReference type="PROSITE" id="PS00475">
    <property type="entry name" value="RIBOSOMAL_L15"/>
    <property type="match status" value="1"/>
</dbReference>